<comment type="similarity">
    <text evidence="1 4">Belongs to the glycerate kinase type-1 family.</text>
</comment>
<proteinExistence type="inferred from homology"/>
<evidence type="ECO:0000313" key="6">
    <source>
        <dbReference type="Proteomes" id="UP001493487"/>
    </source>
</evidence>
<dbReference type="PANTHER" id="PTHR21599">
    <property type="entry name" value="GLYCERATE KINASE"/>
    <property type="match status" value="1"/>
</dbReference>
<dbReference type="SUPFAM" id="SSF110738">
    <property type="entry name" value="Glycerate kinase I"/>
    <property type="match status" value="1"/>
</dbReference>
<name>A0ABV1KPD7_9BACL</name>
<evidence type="ECO:0000313" key="5">
    <source>
        <dbReference type="EMBL" id="MEQ4481933.1"/>
    </source>
</evidence>
<dbReference type="Proteomes" id="UP001493487">
    <property type="component" value="Unassembled WGS sequence"/>
</dbReference>
<dbReference type="InterPro" id="IPR018197">
    <property type="entry name" value="Glycerate_kinase_RE-like"/>
</dbReference>
<protein>
    <submittedName>
        <fullName evidence="5">Glycerate kinase</fullName>
        <ecNumber evidence="5">2.7.1.31</ecNumber>
    </submittedName>
</protein>
<reference evidence="5 6" key="1">
    <citation type="journal article" date="2023" name="Genome Announc.">
        <title>Pan-Genome Analyses of the Genus Cohnella and Proposal of the Novel Species Cohnella silvisoli sp. nov., Isolated from Forest Soil.</title>
        <authorList>
            <person name="Wang C."/>
            <person name="Mao L."/>
            <person name="Bao G."/>
            <person name="Zhu H."/>
        </authorList>
    </citation>
    <scope>NUCLEOTIDE SEQUENCE [LARGE SCALE GENOMIC DNA]</scope>
    <source>
        <strain evidence="5 6">NL03-T5-1</strain>
    </source>
</reference>
<evidence type="ECO:0000256" key="4">
    <source>
        <dbReference type="PIRNR" id="PIRNR006078"/>
    </source>
</evidence>
<dbReference type="InterPro" id="IPR018193">
    <property type="entry name" value="Glyc_kinase_flavodox-like_fold"/>
</dbReference>
<dbReference type="NCBIfam" id="TIGR00045">
    <property type="entry name" value="glycerate kinase"/>
    <property type="match status" value="1"/>
</dbReference>
<dbReference type="PANTHER" id="PTHR21599:SF0">
    <property type="entry name" value="GLYCERATE KINASE"/>
    <property type="match status" value="1"/>
</dbReference>
<keyword evidence="6" id="KW-1185">Reference proteome</keyword>
<gene>
    <name evidence="5" type="ORF">QJS35_05955</name>
</gene>
<sequence length="389" mass="39426">MTENIRCIPMRVVAAPDSFKGSLSAKDAARAMERGVLSACADAVVVRKPIADGGEGTVDAVLEAVPEGLRLRAAVSGPLNAALEAEYAMLPDGTAVFELAAASGLTLLPAEDLRPLEASTHGTGELIRAALDRGCRQIVIGLGGSATTDGGTGLLRALGCRFLDASGDELGPGGAELLRLDRIDRTGLHPRLAEVAVTLCCDVTNPLCGPEGAAAVYGPQKGADTRQVAQLDHALERFADVLEATTGSDEYRSLPGGGAAGGTGAGLAALLGAALKPGFGLLAELTNLEAAIAGADLVLTGEGRTDNQTLNGKVPVGVARLARRCGVPVVVLSGGIGPGAEGLYGERITAIFGLPDKPMELREAMNGAEALLERAAGNVARLFAAGQSR</sequence>
<comment type="caution">
    <text evidence="5">The sequence shown here is derived from an EMBL/GenBank/DDBJ whole genome shotgun (WGS) entry which is preliminary data.</text>
</comment>
<dbReference type="InterPro" id="IPR004381">
    <property type="entry name" value="Glycerate_kinase"/>
</dbReference>
<keyword evidence="3 4" id="KW-0418">Kinase</keyword>
<dbReference type="EC" id="2.7.1.31" evidence="5"/>
<dbReference type="InterPro" id="IPR017975">
    <property type="entry name" value="Tubulin_CS"/>
</dbReference>
<evidence type="ECO:0000256" key="1">
    <source>
        <dbReference type="ARBA" id="ARBA00006284"/>
    </source>
</evidence>
<dbReference type="Pfam" id="PF02595">
    <property type="entry name" value="Gly_kinase"/>
    <property type="match status" value="1"/>
</dbReference>
<dbReference type="EMBL" id="JASKHM010000002">
    <property type="protein sequence ID" value="MEQ4481933.1"/>
    <property type="molecule type" value="Genomic_DNA"/>
</dbReference>
<keyword evidence="2 4" id="KW-0808">Transferase</keyword>
<dbReference type="InterPro" id="IPR036129">
    <property type="entry name" value="Glycerate_kinase_sf"/>
</dbReference>
<dbReference type="Gene3D" id="3.40.50.10350">
    <property type="entry name" value="Glycerate kinase, domain 1"/>
    <property type="match status" value="1"/>
</dbReference>
<dbReference type="PROSITE" id="PS00227">
    <property type="entry name" value="TUBULIN"/>
    <property type="match status" value="1"/>
</dbReference>
<accession>A0ABV1KPD7</accession>
<dbReference type="PIRSF" id="PIRSF006078">
    <property type="entry name" value="GlxK"/>
    <property type="match status" value="1"/>
</dbReference>
<dbReference type="GO" id="GO:0008887">
    <property type="term" value="F:glycerate kinase activity"/>
    <property type="evidence" value="ECO:0007669"/>
    <property type="project" value="UniProtKB-EC"/>
</dbReference>
<dbReference type="Gene3D" id="3.90.1510.10">
    <property type="entry name" value="Glycerate kinase, domain 2"/>
    <property type="match status" value="1"/>
</dbReference>
<evidence type="ECO:0000256" key="3">
    <source>
        <dbReference type="ARBA" id="ARBA00022777"/>
    </source>
</evidence>
<dbReference type="RefSeq" id="WP_232189305.1">
    <property type="nucleotide sequence ID" value="NZ_JAIOAP010000019.1"/>
</dbReference>
<evidence type="ECO:0000256" key="2">
    <source>
        <dbReference type="ARBA" id="ARBA00022679"/>
    </source>
</evidence>
<organism evidence="5 6">
    <name type="scientific">Cohnella silvisoli</name>
    <dbReference type="NCBI Taxonomy" id="2873699"/>
    <lineage>
        <taxon>Bacteria</taxon>
        <taxon>Bacillati</taxon>
        <taxon>Bacillota</taxon>
        <taxon>Bacilli</taxon>
        <taxon>Bacillales</taxon>
        <taxon>Paenibacillaceae</taxon>
        <taxon>Cohnella</taxon>
    </lineage>
</organism>